<proteinExistence type="predicted"/>
<reference evidence="2" key="1">
    <citation type="submission" date="2022-07" db="EMBL/GenBank/DDBJ databases">
        <authorList>
            <person name="Macas J."/>
            <person name="Novak P."/>
            <person name="Neumann P."/>
        </authorList>
    </citation>
    <scope>NUCLEOTIDE SEQUENCE</scope>
</reference>
<name>A0A9P1E4Q0_CUSEU</name>
<organism evidence="2 3">
    <name type="scientific">Cuscuta europaea</name>
    <name type="common">European dodder</name>
    <dbReference type="NCBI Taxonomy" id="41803"/>
    <lineage>
        <taxon>Eukaryota</taxon>
        <taxon>Viridiplantae</taxon>
        <taxon>Streptophyta</taxon>
        <taxon>Embryophyta</taxon>
        <taxon>Tracheophyta</taxon>
        <taxon>Spermatophyta</taxon>
        <taxon>Magnoliopsida</taxon>
        <taxon>eudicotyledons</taxon>
        <taxon>Gunneridae</taxon>
        <taxon>Pentapetalae</taxon>
        <taxon>asterids</taxon>
        <taxon>lamiids</taxon>
        <taxon>Solanales</taxon>
        <taxon>Convolvulaceae</taxon>
        <taxon>Cuscuteae</taxon>
        <taxon>Cuscuta</taxon>
        <taxon>Cuscuta subgen. Cuscuta</taxon>
    </lineage>
</organism>
<sequence>MASGSQWVMGFESRQVAILDIGSPSVLFLMYSPSSSRSMVFSAKASLGVHQNTVKSEGGISYETKEELALCLPIDGHIILMTTSIGSLIHSQPVHPENDVERKDQTAPSDHEEQNTYKDPNNQSVLQASKLMVPASVRYWKGRDARMKMNLKI</sequence>
<dbReference type="AlphaFoldDB" id="A0A9P1E4Q0"/>
<dbReference type="Proteomes" id="UP001152484">
    <property type="component" value="Unassembled WGS sequence"/>
</dbReference>
<keyword evidence="3" id="KW-1185">Reference proteome</keyword>
<protein>
    <submittedName>
        <fullName evidence="2">Uncharacterized protein</fullName>
    </submittedName>
</protein>
<dbReference type="EMBL" id="CAMAPE010000010">
    <property type="protein sequence ID" value="CAH9078513.1"/>
    <property type="molecule type" value="Genomic_DNA"/>
</dbReference>
<feature type="region of interest" description="Disordered" evidence="1">
    <location>
        <begin position="91"/>
        <end position="125"/>
    </location>
</feature>
<dbReference type="OrthoDB" id="10560115at2759"/>
<comment type="caution">
    <text evidence="2">The sequence shown here is derived from an EMBL/GenBank/DDBJ whole genome shotgun (WGS) entry which is preliminary data.</text>
</comment>
<evidence type="ECO:0000256" key="1">
    <source>
        <dbReference type="SAM" id="MobiDB-lite"/>
    </source>
</evidence>
<gene>
    <name evidence="2" type="ORF">CEURO_LOCUS6774</name>
</gene>
<accession>A0A9P1E4Q0</accession>
<evidence type="ECO:0000313" key="2">
    <source>
        <dbReference type="EMBL" id="CAH9078513.1"/>
    </source>
</evidence>
<evidence type="ECO:0000313" key="3">
    <source>
        <dbReference type="Proteomes" id="UP001152484"/>
    </source>
</evidence>
<feature type="compositionally biased region" description="Basic and acidic residues" evidence="1">
    <location>
        <begin position="96"/>
        <end position="116"/>
    </location>
</feature>